<dbReference type="PROSITE" id="PS51644">
    <property type="entry name" value="HTH_OST"/>
    <property type="match status" value="1"/>
</dbReference>
<dbReference type="CDD" id="cd08824">
    <property type="entry name" value="LOTUS"/>
    <property type="match status" value="1"/>
</dbReference>
<dbReference type="EMBL" id="CAJNJA010011276">
    <property type="protein sequence ID" value="CAE7269588.1"/>
    <property type="molecule type" value="Genomic_DNA"/>
</dbReference>
<dbReference type="Proteomes" id="UP000601435">
    <property type="component" value="Unassembled WGS sequence"/>
</dbReference>
<dbReference type="Pfam" id="PF14418">
    <property type="entry name" value="OHA"/>
    <property type="match status" value="1"/>
</dbReference>
<comment type="caution">
    <text evidence="3">The sequence shown here is derived from an EMBL/GenBank/DDBJ whole genome shotgun (WGS) entry which is preliminary data.</text>
</comment>
<accession>A0A812N218</accession>
<evidence type="ECO:0000256" key="1">
    <source>
        <dbReference type="SAM" id="MobiDB-lite"/>
    </source>
</evidence>
<proteinExistence type="predicted"/>
<dbReference type="InterPro" id="IPR025605">
    <property type="entry name" value="OST-HTH/LOTUS_dom"/>
</dbReference>
<evidence type="ECO:0000313" key="4">
    <source>
        <dbReference type="Proteomes" id="UP000601435"/>
    </source>
</evidence>
<feature type="region of interest" description="Disordered" evidence="1">
    <location>
        <begin position="422"/>
        <end position="446"/>
    </location>
</feature>
<gene>
    <name evidence="3" type="primary">rsmB</name>
    <name evidence="3" type="ORF">SNEC2469_LOCUS6430</name>
</gene>
<feature type="domain" description="HTH OST-type" evidence="2">
    <location>
        <begin position="191"/>
        <end position="268"/>
    </location>
</feature>
<evidence type="ECO:0000313" key="3">
    <source>
        <dbReference type="EMBL" id="CAE7269588.1"/>
    </source>
</evidence>
<evidence type="ECO:0000259" key="2">
    <source>
        <dbReference type="PROSITE" id="PS51644"/>
    </source>
</evidence>
<sequence>MQEVMAAVETLYVDELKPYGRILRKRLAERASAAGQGNVDVDIKRLRSVCEACPWIYVQAEDGGDWSALLRGRPPNFIDVYSPQDFYPTSLWQAAASYFEGLDDANMVLPGGRYSCAQALVSRGLQFLQGRTLGQVCHIVQLAISQKKLLGYLNGAVVPYGRSQSMIKERCAERQKPCTNIARGNGSDLADWEVVKRGLKEILGSLSPGTATIPLSNVKRLFRSRFHIELSETALGHSKLSELLQDPRLRDICSVRLQGHGYVVSPVTPSAVVPSKSNLRQTKAVQMSSGPGMSVAAAGAAAVTAAVAAACGQMPAQAGQLAPALGVSMRKTAAPSPYDKAEVPFFDTQVPASAPTCSRAVGPASVPAVQHPTSRVSLRDRAPFVAPLSMEDVEQSPAVGQRAQQISGGTWQTPFDSMPLMTSTPSASHPRRTESVPRNLGSEKSARDSCQAVGIEETPGLAGLCGDGQLPAVPATPETLSFPQWPMLTPNTLDGMGYSVQNTFINFAVPSTPMTNTRSHSLPRNMGASESDEAQMGEKAEEGICFKHNSICETAPKDQC</sequence>
<keyword evidence="4" id="KW-1185">Reference proteome</keyword>
<reference evidence="3" key="1">
    <citation type="submission" date="2021-02" db="EMBL/GenBank/DDBJ databases">
        <authorList>
            <person name="Dougan E. K."/>
            <person name="Rhodes N."/>
            <person name="Thang M."/>
            <person name="Chan C."/>
        </authorList>
    </citation>
    <scope>NUCLEOTIDE SEQUENCE</scope>
</reference>
<dbReference type="InterPro" id="IPR025677">
    <property type="entry name" value="OST-HTH-assoc_dom"/>
</dbReference>
<dbReference type="AlphaFoldDB" id="A0A812N218"/>
<dbReference type="OrthoDB" id="447390at2759"/>
<organism evidence="3 4">
    <name type="scientific">Symbiodinium necroappetens</name>
    <dbReference type="NCBI Taxonomy" id="1628268"/>
    <lineage>
        <taxon>Eukaryota</taxon>
        <taxon>Sar</taxon>
        <taxon>Alveolata</taxon>
        <taxon>Dinophyceae</taxon>
        <taxon>Suessiales</taxon>
        <taxon>Symbiodiniaceae</taxon>
        <taxon>Symbiodinium</taxon>
    </lineage>
</organism>
<protein>
    <submittedName>
        <fullName evidence="3">RsmB protein</fullName>
    </submittedName>
</protein>
<name>A0A812N218_9DINO</name>